<reference evidence="8 9" key="1">
    <citation type="submission" date="2021-08" db="EMBL/GenBank/DDBJ databases">
        <authorList>
            <person name="Peeters C."/>
        </authorList>
    </citation>
    <scope>NUCLEOTIDE SEQUENCE [LARGE SCALE GENOMIC DNA]</scope>
    <source>
        <strain evidence="8 9">LMG 32289</strain>
    </source>
</reference>
<dbReference type="Proteomes" id="UP000706525">
    <property type="component" value="Unassembled WGS sequence"/>
</dbReference>
<evidence type="ECO:0000313" key="8">
    <source>
        <dbReference type="EMBL" id="CAG9183426.1"/>
    </source>
</evidence>
<keyword evidence="2 4" id="KW-0238">DNA-binding</keyword>
<evidence type="ECO:0000256" key="1">
    <source>
        <dbReference type="ARBA" id="ARBA00022908"/>
    </source>
</evidence>
<evidence type="ECO:0000256" key="5">
    <source>
        <dbReference type="SAM" id="MobiDB-lite"/>
    </source>
</evidence>
<keyword evidence="1" id="KW-0229">DNA integration</keyword>
<evidence type="ECO:0000256" key="2">
    <source>
        <dbReference type="ARBA" id="ARBA00023125"/>
    </source>
</evidence>
<sequence length="1043" mass="119704">MKRARTCRTLENFSRTSVGTPIRDENLSNPPFKLSIVRNVYLDVKAKIHQENTRNLIIKAYDKAIRFFGDVCFTTIQPADVDRFLEYLAQNGLRRGGMLAIINIISAGIRCYTQEFCLLRHNPMARCHRTEFRSYRMRRNSLGLDELAGIQAACRHKDDDTRWLISVISDTGARYREIAGLAISDFRLASEPPHLIIQPHLWRELRSVNHRREIPLVGSALWAAERIVANSSPGQVYAFPRLFRFGRLSVNLQGTISYWLRTRSIEGGIGDLRRTFVERLRKHGCPEYLRSQIIGWSRRGSEHTYGSGYRSKALHSWLQLLVLGETPPTKPRRGNEISSFECARIVMEVIPKVTYPSAREIATNTSIRRHDVSRGINHARSAGCIRPIFKAGTCIPYYELTGIPLPNRQQQSHSTPYPHDSEKSSSPARREIYPRHDATLHSNRRKGVIHKRNQISPRQAKKDGFFSDFRLRRETSRSHNEVRLDAAAPTLRNILEHYREYKCNRVSKGYIALITRTLAFSELIYGPDCRLSTITPKHARVFIERLLDRGLKTNSVRSYLFVLRTATRFYGSKLGCPIRNPFLAAVVPKLRHDLKQFDVISADRIAQLLRKCFEMDDDIRWLLTLLICTGARTSEICGAAIDDFKLDGPLPVLIIQPHSWRRLKTENSRRILPLCGLAVWAAGRICKTALPGQREAFPRYYNETKIRRCYTTLRWFLLSQDIDQPTHRLRHNFLDVLREVSCPLELQNCIMGWKYNTREAMAGFLPSIEEMARWMYAASTRIEHADTGLLVNIPRLSPREILNKLISIIQGSKGDLSYLEIKQCSGLSTYDLKRAIQLARFRHLIATEAPQGGTKNERRYRLTGVATADDWYNDIATRKAKIKLHEHLSAMSGQRLSLGDSCFPCFQNNSTDVTALLSKRHRAALGRKCEEGYVWSMPFRYCDKLMKTREAAEIIRAAMVPKVIYQREGIIARTGLSREEFRRGRCALYKLKVIETVRAGTVPKIAIRLTGKELPPRCRCTVTARSTLCWTSQHAMSELHYSP</sequence>
<keyword evidence="9" id="KW-1185">Reference proteome</keyword>
<comment type="caution">
    <text evidence="8">The sequence shown here is derived from an EMBL/GenBank/DDBJ whole genome shotgun (WGS) entry which is preliminary data.</text>
</comment>
<dbReference type="InterPro" id="IPR002104">
    <property type="entry name" value="Integrase_catalytic"/>
</dbReference>
<dbReference type="InterPro" id="IPR010998">
    <property type="entry name" value="Integrase_recombinase_N"/>
</dbReference>
<evidence type="ECO:0000259" key="7">
    <source>
        <dbReference type="PROSITE" id="PS51900"/>
    </source>
</evidence>
<evidence type="ECO:0008006" key="10">
    <source>
        <dbReference type="Google" id="ProtNLM"/>
    </source>
</evidence>
<evidence type="ECO:0000256" key="4">
    <source>
        <dbReference type="PROSITE-ProRule" id="PRU01248"/>
    </source>
</evidence>
<dbReference type="PROSITE" id="PS51898">
    <property type="entry name" value="TYR_RECOMBINASE"/>
    <property type="match status" value="1"/>
</dbReference>
<feature type="domain" description="Core-binding (CB)" evidence="7">
    <location>
        <begin position="489"/>
        <end position="571"/>
    </location>
</feature>
<dbReference type="SUPFAM" id="SSF56349">
    <property type="entry name" value="DNA breaking-rejoining enzymes"/>
    <property type="match status" value="2"/>
</dbReference>
<dbReference type="PANTHER" id="PTHR30349">
    <property type="entry name" value="PHAGE INTEGRASE-RELATED"/>
    <property type="match status" value="1"/>
</dbReference>
<dbReference type="Gene3D" id="1.10.150.130">
    <property type="match status" value="1"/>
</dbReference>
<name>A0ABM8XSW2_9BURK</name>
<evidence type="ECO:0000313" key="9">
    <source>
        <dbReference type="Proteomes" id="UP000706525"/>
    </source>
</evidence>
<dbReference type="PROSITE" id="PS51900">
    <property type="entry name" value="CB"/>
    <property type="match status" value="1"/>
</dbReference>
<accession>A0ABM8XSW2</accession>
<feature type="domain" description="Tyr recombinase" evidence="6">
    <location>
        <begin position="595"/>
        <end position="777"/>
    </location>
</feature>
<evidence type="ECO:0000259" key="6">
    <source>
        <dbReference type="PROSITE" id="PS51898"/>
    </source>
</evidence>
<protein>
    <recommendedName>
        <fullName evidence="10">Integrase</fullName>
    </recommendedName>
</protein>
<dbReference type="Gene3D" id="1.10.443.10">
    <property type="entry name" value="Intergrase catalytic core"/>
    <property type="match status" value="2"/>
</dbReference>
<keyword evidence="3" id="KW-0233">DNA recombination</keyword>
<proteinExistence type="predicted"/>
<dbReference type="InterPro" id="IPR044068">
    <property type="entry name" value="CB"/>
</dbReference>
<feature type="compositionally biased region" description="Basic and acidic residues" evidence="5">
    <location>
        <begin position="419"/>
        <end position="429"/>
    </location>
</feature>
<organism evidence="8 9">
    <name type="scientific">Cupriavidus pampae</name>
    <dbReference type="NCBI Taxonomy" id="659251"/>
    <lineage>
        <taxon>Bacteria</taxon>
        <taxon>Pseudomonadati</taxon>
        <taxon>Pseudomonadota</taxon>
        <taxon>Betaproteobacteria</taxon>
        <taxon>Burkholderiales</taxon>
        <taxon>Burkholderiaceae</taxon>
        <taxon>Cupriavidus</taxon>
    </lineage>
</organism>
<dbReference type="InterPro" id="IPR050090">
    <property type="entry name" value="Tyrosine_recombinase_XerCD"/>
</dbReference>
<evidence type="ECO:0000256" key="3">
    <source>
        <dbReference type="ARBA" id="ARBA00023172"/>
    </source>
</evidence>
<dbReference type="InterPro" id="IPR011010">
    <property type="entry name" value="DNA_brk_join_enz"/>
</dbReference>
<dbReference type="EMBL" id="CAJZAG010000011">
    <property type="protein sequence ID" value="CAG9183426.1"/>
    <property type="molecule type" value="Genomic_DNA"/>
</dbReference>
<feature type="region of interest" description="Disordered" evidence="5">
    <location>
        <begin position="406"/>
        <end position="429"/>
    </location>
</feature>
<gene>
    <name evidence="8" type="ORF">LMG32289_05378</name>
</gene>
<dbReference type="InterPro" id="IPR013762">
    <property type="entry name" value="Integrase-like_cat_sf"/>
</dbReference>